<comment type="caution">
    <text evidence="2">The sequence shown here is derived from an EMBL/GenBank/DDBJ whole genome shotgun (WGS) entry which is preliminary data.</text>
</comment>
<feature type="compositionally biased region" description="Polar residues" evidence="1">
    <location>
        <begin position="13"/>
        <end position="34"/>
    </location>
</feature>
<gene>
    <name evidence="2" type="ORF">FCALED_LOCUS644</name>
</gene>
<name>A0A9N8YRH2_9GLOM</name>
<feature type="compositionally biased region" description="Basic and acidic residues" evidence="1">
    <location>
        <begin position="1"/>
        <end position="12"/>
    </location>
</feature>
<proteinExistence type="predicted"/>
<dbReference type="AlphaFoldDB" id="A0A9N8YRH2"/>
<keyword evidence="3" id="KW-1185">Reference proteome</keyword>
<evidence type="ECO:0000256" key="1">
    <source>
        <dbReference type="SAM" id="MobiDB-lite"/>
    </source>
</evidence>
<sequence>MTKCHVTNDLKSSEYSTPLPNKSCSNGENTQNKDSSTHHKAGQSMTSIDLVTSEQDQDLSLVNQDASTEFEKTIIFLSLCDAKTVTKYHDLNNSDTPSKILESDNQIVEGLIQEISYDQAENIVSSKINPLYSNNEAKCPVCKEVHTRRGIWGDWSCLDKNDHYFLNCPFRIDQKKVIISIQSLPETQVRVLNKISNLSIHPNKTRLYQYDIEHGIDPEKFLVITEAEKNQWDMDASVMT</sequence>
<feature type="region of interest" description="Disordered" evidence="1">
    <location>
        <begin position="1"/>
        <end position="44"/>
    </location>
</feature>
<dbReference type="Proteomes" id="UP000789570">
    <property type="component" value="Unassembled WGS sequence"/>
</dbReference>
<reference evidence="2" key="1">
    <citation type="submission" date="2021-06" db="EMBL/GenBank/DDBJ databases">
        <authorList>
            <person name="Kallberg Y."/>
            <person name="Tangrot J."/>
            <person name="Rosling A."/>
        </authorList>
    </citation>
    <scope>NUCLEOTIDE SEQUENCE</scope>
    <source>
        <strain evidence="2">UK204</strain>
    </source>
</reference>
<dbReference type="EMBL" id="CAJVPQ010000066">
    <property type="protein sequence ID" value="CAG8442397.1"/>
    <property type="molecule type" value="Genomic_DNA"/>
</dbReference>
<evidence type="ECO:0000313" key="2">
    <source>
        <dbReference type="EMBL" id="CAG8442397.1"/>
    </source>
</evidence>
<accession>A0A9N8YRH2</accession>
<dbReference type="OrthoDB" id="2445850at2759"/>
<protein>
    <submittedName>
        <fullName evidence="2">4124_t:CDS:1</fullName>
    </submittedName>
</protein>
<evidence type="ECO:0000313" key="3">
    <source>
        <dbReference type="Proteomes" id="UP000789570"/>
    </source>
</evidence>
<organism evidence="2 3">
    <name type="scientific">Funneliformis caledonium</name>
    <dbReference type="NCBI Taxonomy" id="1117310"/>
    <lineage>
        <taxon>Eukaryota</taxon>
        <taxon>Fungi</taxon>
        <taxon>Fungi incertae sedis</taxon>
        <taxon>Mucoromycota</taxon>
        <taxon>Glomeromycotina</taxon>
        <taxon>Glomeromycetes</taxon>
        <taxon>Glomerales</taxon>
        <taxon>Glomeraceae</taxon>
        <taxon>Funneliformis</taxon>
    </lineage>
</organism>